<dbReference type="RefSeq" id="XP_018036263.1">
    <property type="nucleotide sequence ID" value="XM_018187251.1"/>
</dbReference>
<dbReference type="InterPro" id="IPR021765">
    <property type="entry name" value="UstYa-like"/>
</dbReference>
<gene>
    <name evidence="3" type="ORF">CC84DRAFT_740271</name>
</gene>
<dbReference type="AlphaFoldDB" id="A0A177CGE5"/>
<evidence type="ECO:0000313" key="3">
    <source>
        <dbReference type="EMBL" id="OAG05898.1"/>
    </source>
</evidence>
<dbReference type="Proteomes" id="UP000077069">
    <property type="component" value="Unassembled WGS sequence"/>
</dbReference>
<proteinExistence type="inferred from homology"/>
<dbReference type="PANTHER" id="PTHR33365">
    <property type="entry name" value="YALI0B05434P"/>
    <property type="match status" value="1"/>
</dbReference>
<dbReference type="EMBL" id="KV441552">
    <property type="protein sequence ID" value="OAG05898.1"/>
    <property type="molecule type" value="Genomic_DNA"/>
</dbReference>
<name>A0A177CGE5_9PLEO</name>
<dbReference type="Pfam" id="PF11807">
    <property type="entry name" value="UstYa"/>
    <property type="match status" value="1"/>
</dbReference>
<comment type="pathway">
    <text evidence="1">Mycotoxin biosynthesis.</text>
</comment>
<evidence type="ECO:0000256" key="1">
    <source>
        <dbReference type="ARBA" id="ARBA00004685"/>
    </source>
</evidence>
<evidence type="ECO:0000313" key="4">
    <source>
        <dbReference type="Proteomes" id="UP000077069"/>
    </source>
</evidence>
<organism evidence="3 4">
    <name type="scientific">Paraphaeosphaeria sporulosa</name>
    <dbReference type="NCBI Taxonomy" id="1460663"/>
    <lineage>
        <taxon>Eukaryota</taxon>
        <taxon>Fungi</taxon>
        <taxon>Dikarya</taxon>
        <taxon>Ascomycota</taxon>
        <taxon>Pezizomycotina</taxon>
        <taxon>Dothideomycetes</taxon>
        <taxon>Pleosporomycetidae</taxon>
        <taxon>Pleosporales</taxon>
        <taxon>Massarineae</taxon>
        <taxon>Didymosphaeriaceae</taxon>
        <taxon>Paraphaeosphaeria</taxon>
    </lineage>
</organism>
<sequence>MDDLRQAIMCNADFTLLTYDWLPNYRKPWPNFNVDYECVNWELLDGWAEKRVFSLFDHKSLMHPQLGMFFINVKNPTIHVKY</sequence>
<dbReference type="InParanoid" id="A0A177CGE5"/>
<dbReference type="GO" id="GO:0043386">
    <property type="term" value="P:mycotoxin biosynthetic process"/>
    <property type="evidence" value="ECO:0007669"/>
    <property type="project" value="InterPro"/>
</dbReference>
<evidence type="ECO:0000256" key="2">
    <source>
        <dbReference type="ARBA" id="ARBA00035112"/>
    </source>
</evidence>
<dbReference type="OrthoDB" id="3687641at2759"/>
<dbReference type="PANTHER" id="PTHR33365:SF4">
    <property type="entry name" value="CYCLOCHLOROTINE BIOSYNTHESIS PROTEIN O"/>
    <property type="match status" value="1"/>
</dbReference>
<accession>A0A177CGE5</accession>
<keyword evidence="4" id="KW-1185">Reference proteome</keyword>
<reference evidence="3 4" key="1">
    <citation type="submission" date="2016-05" db="EMBL/GenBank/DDBJ databases">
        <title>Comparative analysis of secretome profiles of manganese(II)-oxidizing ascomycete fungi.</title>
        <authorList>
            <consortium name="DOE Joint Genome Institute"/>
            <person name="Zeiner C.A."/>
            <person name="Purvine S.O."/>
            <person name="Zink E.M."/>
            <person name="Wu S."/>
            <person name="Pasa-Tolic L."/>
            <person name="Chaput D.L."/>
            <person name="Haridas S."/>
            <person name="Grigoriev I.V."/>
            <person name="Santelli C.M."/>
            <person name="Hansel C.M."/>
        </authorList>
    </citation>
    <scope>NUCLEOTIDE SEQUENCE [LARGE SCALE GENOMIC DNA]</scope>
    <source>
        <strain evidence="3 4">AP3s5-JAC2a</strain>
    </source>
</reference>
<dbReference type="STRING" id="1460663.A0A177CGE5"/>
<comment type="similarity">
    <text evidence="2">Belongs to the ustYa family.</text>
</comment>
<protein>
    <submittedName>
        <fullName evidence="3">Uncharacterized protein</fullName>
    </submittedName>
</protein>
<dbReference type="GeneID" id="28770737"/>